<dbReference type="Gene3D" id="1.10.240.10">
    <property type="entry name" value="Tyrosyl-Transfer RNA Synthetase"/>
    <property type="match status" value="1"/>
</dbReference>
<dbReference type="CDD" id="cd00806">
    <property type="entry name" value="TrpRS_core"/>
    <property type="match status" value="1"/>
</dbReference>
<evidence type="ECO:0000256" key="3">
    <source>
        <dbReference type="ARBA" id="ARBA00022741"/>
    </source>
</evidence>
<dbReference type="Proteomes" id="UP000075260">
    <property type="component" value="Unassembled WGS sequence"/>
</dbReference>
<dbReference type="InterPro" id="IPR050203">
    <property type="entry name" value="Trp-tRNA_synthetase"/>
</dbReference>
<comment type="similarity">
    <text evidence="1 8 9">Belongs to the class-I aminoacyl-tRNA synthetase family.</text>
</comment>
<keyword evidence="2 8" id="KW-0436">Ligase</keyword>
<dbReference type="PANTHER" id="PTHR43766:SF1">
    <property type="entry name" value="TRYPTOPHAN--TRNA LIGASE, MITOCHONDRIAL"/>
    <property type="match status" value="1"/>
</dbReference>
<dbReference type="GO" id="GO:0005524">
    <property type="term" value="F:ATP binding"/>
    <property type="evidence" value="ECO:0007669"/>
    <property type="project" value="UniProtKB-UniRule"/>
</dbReference>
<comment type="catalytic activity">
    <reaction evidence="7 8">
        <text>tRNA(Trp) + L-tryptophan + ATP = L-tryptophyl-tRNA(Trp) + AMP + diphosphate + H(+)</text>
        <dbReference type="Rhea" id="RHEA:24080"/>
        <dbReference type="Rhea" id="RHEA-COMP:9671"/>
        <dbReference type="Rhea" id="RHEA-COMP:9705"/>
        <dbReference type="ChEBI" id="CHEBI:15378"/>
        <dbReference type="ChEBI" id="CHEBI:30616"/>
        <dbReference type="ChEBI" id="CHEBI:33019"/>
        <dbReference type="ChEBI" id="CHEBI:57912"/>
        <dbReference type="ChEBI" id="CHEBI:78442"/>
        <dbReference type="ChEBI" id="CHEBI:78535"/>
        <dbReference type="ChEBI" id="CHEBI:456215"/>
        <dbReference type="EC" id="6.1.1.2"/>
    </reaction>
</comment>
<dbReference type="InterPro" id="IPR002306">
    <property type="entry name" value="Trp-tRNA-ligase"/>
</dbReference>
<keyword evidence="4 8" id="KW-0067">ATP-binding</keyword>
<name>A0A150Q227_SORCE</name>
<keyword evidence="5 8" id="KW-0648">Protein biosynthesis</keyword>
<dbReference type="HAMAP" id="MF_00140_B">
    <property type="entry name" value="Trp_tRNA_synth_B"/>
    <property type="match status" value="1"/>
</dbReference>
<evidence type="ECO:0000256" key="8">
    <source>
        <dbReference type="HAMAP-Rule" id="MF_00140"/>
    </source>
</evidence>
<reference evidence="10 11" key="1">
    <citation type="submission" date="2014-02" db="EMBL/GenBank/DDBJ databases">
        <title>The small core and large imbalanced accessory genome model reveals a collaborative survival strategy of Sorangium cellulosum strains in nature.</title>
        <authorList>
            <person name="Han K."/>
            <person name="Peng R."/>
            <person name="Blom J."/>
            <person name="Li Y.-Z."/>
        </authorList>
    </citation>
    <scope>NUCLEOTIDE SEQUENCE [LARGE SCALE GENOMIC DNA]</scope>
    <source>
        <strain evidence="10 11">So0008-312</strain>
    </source>
</reference>
<evidence type="ECO:0000256" key="6">
    <source>
        <dbReference type="ARBA" id="ARBA00023146"/>
    </source>
</evidence>
<keyword evidence="3 8" id="KW-0547">Nucleotide-binding</keyword>
<sequence>MSKKVIFSGIQPSGRLMLGNYLGALKNWVKLQDDYDCLYCLVDMHAITVPQDPRELRNRTYEGLAMYLAAGLDPAKNIIFAQSHVPAHAELGWLLTCNAYMGELSRMTQFKDKSARDQNIGVGLFTYPVLMAADILLYQTDLVPVGQDQKQHLELARDVANRVNNTYGDAETAKDGTVTVKNPIFRVPEPYIPPVGARIMSLQNPSAKMSKSDADVNATVFLDDGDDAIRKKIKRAVTDSGSEIVFAPEREEKAGVTNLISIQAAITGKDPRAIVESYTGKQYGHLKVETADIVVELLRPLRERYQTNLQDKGELDRILALGAERAAARAAPTLRRMYEAVGFLTRASAR</sequence>
<dbReference type="EC" id="6.1.1.2" evidence="8"/>
<feature type="binding site" evidence="8">
    <location>
        <begin position="11"/>
        <end position="13"/>
    </location>
    <ligand>
        <name>ATP</name>
        <dbReference type="ChEBI" id="CHEBI:30616"/>
    </ligand>
</feature>
<dbReference type="GO" id="GO:0005829">
    <property type="term" value="C:cytosol"/>
    <property type="evidence" value="ECO:0007669"/>
    <property type="project" value="TreeGrafter"/>
</dbReference>
<keyword evidence="8" id="KW-0963">Cytoplasm</keyword>
<dbReference type="PRINTS" id="PR01039">
    <property type="entry name" value="TRNASYNTHTRP"/>
</dbReference>
<dbReference type="EMBL" id="JEMA01001137">
    <property type="protein sequence ID" value="KYF61960.1"/>
    <property type="molecule type" value="Genomic_DNA"/>
</dbReference>
<evidence type="ECO:0000313" key="10">
    <source>
        <dbReference type="EMBL" id="KYF61960.1"/>
    </source>
</evidence>
<evidence type="ECO:0000256" key="9">
    <source>
        <dbReference type="RuleBase" id="RU363036"/>
    </source>
</evidence>
<gene>
    <name evidence="8" type="primary">trpS</name>
    <name evidence="10" type="ORF">BE15_22610</name>
</gene>
<evidence type="ECO:0000256" key="2">
    <source>
        <dbReference type="ARBA" id="ARBA00022598"/>
    </source>
</evidence>
<dbReference type="InterPro" id="IPR024109">
    <property type="entry name" value="Trp-tRNA-ligase_bac-type"/>
</dbReference>
<keyword evidence="6 8" id="KW-0030">Aminoacyl-tRNA synthetase</keyword>
<comment type="caution">
    <text evidence="10">The sequence shown here is derived from an EMBL/GenBank/DDBJ whole genome shotgun (WGS) entry which is preliminary data.</text>
</comment>
<feature type="binding site" evidence="8">
    <location>
        <position position="199"/>
    </location>
    <ligand>
        <name>ATP</name>
        <dbReference type="ChEBI" id="CHEBI:30616"/>
    </ligand>
</feature>
<dbReference type="PANTHER" id="PTHR43766">
    <property type="entry name" value="TRYPTOPHAN--TRNA LIGASE, MITOCHONDRIAL"/>
    <property type="match status" value="1"/>
</dbReference>
<protein>
    <recommendedName>
        <fullName evidence="8">Tryptophan--tRNA ligase</fullName>
        <ecNumber evidence="8">6.1.1.2</ecNumber>
    </recommendedName>
    <alternativeName>
        <fullName evidence="8">Tryptophanyl-tRNA synthetase</fullName>
        <shortName evidence="8">TrpRS</shortName>
    </alternativeName>
</protein>
<feature type="binding site" evidence="8">
    <location>
        <begin position="19"/>
        <end position="20"/>
    </location>
    <ligand>
        <name>ATP</name>
        <dbReference type="ChEBI" id="CHEBI:30616"/>
    </ligand>
</feature>
<evidence type="ECO:0000256" key="1">
    <source>
        <dbReference type="ARBA" id="ARBA00005594"/>
    </source>
</evidence>
<dbReference type="FunFam" id="1.10.240.10:FF:000002">
    <property type="entry name" value="Tryptophan--tRNA ligase"/>
    <property type="match status" value="1"/>
</dbReference>
<evidence type="ECO:0000256" key="7">
    <source>
        <dbReference type="ARBA" id="ARBA00049929"/>
    </source>
</evidence>
<comment type="caution">
    <text evidence="8">Lacks conserved residue(s) required for the propagation of feature annotation.</text>
</comment>
<dbReference type="GO" id="GO:0004830">
    <property type="term" value="F:tryptophan-tRNA ligase activity"/>
    <property type="evidence" value="ECO:0007669"/>
    <property type="project" value="UniProtKB-UniRule"/>
</dbReference>
<organism evidence="10 11">
    <name type="scientific">Sorangium cellulosum</name>
    <name type="common">Polyangium cellulosum</name>
    <dbReference type="NCBI Taxonomy" id="56"/>
    <lineage>
        <taxon>Bacteria</taxon>
        <taxon>Pseudomonadati</taxon>
        <taxon>Myxococcota</taxon>
        <taxon>Polyangia</taxon>
        <taxon>Polyangiales</taxon>
        <taxon>Polyangiaceae</taxon>
        <taxon>Sorangium</taxon>
    </lineage>
</organism>
<dbReference type="NCBIfam" id="TIGR00233">
    <property type="entry name" value="trpS"/>
    <property type="match status" value="1"/>
</dbReference>
<dbReference type="SUPFAM" id="SSF52374">
    <property type="entry name" value="Nucleotidylyl transferase"/>
    <property type="match status" value="1"/>
</dbReference>
<feature type="binding site" evidence="8">
    <location>
        <begin position="208"/>
        <end position="212"/>
    </location>
    <ligand>
        <name>ATP</name>
        <dbReference type="ChEBI" id="CHEBI:30616"/>
    </ligand>
</feature>
<dbReference type="OrthoDB" id="9801042at2"/>
<accession>A0A150Q227</accession>
<proteinExistence type="inferred from homology"/>
<dbReference type="InterPro" id="IPR002305">
    <property type="entry name" value="aa-tRNA-synth_Ic"/>
</dbReference>
<dbReference type="Gene3D" id="3.40.50.620">
    <property type="entry name" value="HUPs"/>
    <property type="match status" value="1"/>
</dbReference>
<dbReference type="Pfam" id="PF00579">
    <property type="entry name" value="tRNA-synt_1b"/>
    <property type="match status" value="1"/>
</dbReference>
<comment type="subcellular location">
    <subcellularLocation>
        <location evidence="8">Cytoplasm</location>
    </subcellularLocation>
</comment>
<evidence type="ECO:0000313" key="11">
    <source>
        <dbReference type="Proteomes" id="UP000075260"/>
    </source>
</evidence>
<comment type="subunit">
    <text evidence="8">Homodimer.</text>
</comment>
<evidence type="ECO:0000256" key="5">
    <source>
        <dbReference type="ARBA" id="ARBA00022917"/>
    </source>
</evidence>
<dbReference type="AlphaFoldDB" id="A0A150Q227"/>
<dbReference type="GO" id="GO:0006436">
    <property type="term" value="P:tryptophanyl-tRNA aminoacylation"/>
    <property type="evidence" value="ECO:0007669"/>
    <property type="project" value="UniProtKB-UniRule"/>
</dbReference>
<comment type="function">
    <text evidence="8">Catalyzes the attachment of tryptophan to tRNA(Trp).</text>
</comment>
<evidence type="ECO:0000256" key="4">
    <source>
        <dbReference type="ARBA" id="ARBA00022840"/>
    </source>
</evidence>
<dbReference type="RefSeq" id="WP_061612881.1">
    <property type="nucleotide sequence ID" value="NZ_CP162579.1"/>
</dbReference>
<dbReference type="InterPro" id="IPR014729">
    <property type="entry name" value="Rossmann-like_a/b/a_fold"/>
</dbReference>
<feature type="binding site" evidence="8">
    <location>
        <begin position="146"/>
        <end position="148"/>
    </location>
    <ligand>
        <name>ATP</name>
        <dbReference type="ChEBI" id="CHEBI:30616"/>
    </ligand>
</feature>
<feature type="binding site" evidence="8">
    <location>
        <position position="134"/>
    </location>
    <ligand>
        <name>L-tryptophan</name>
        <dbReference type="ChEBI" id="CHEBI:57912"/>
    </ligand>
</feature>
<feature type="short sequence motif" description="'KMSKS' region" evidence="8">
    <location>
        <begin position="208"/>
        <end position="212"/>
    </location>
</feature>